<organism evidence="2 3">
    <name type="scientific">[Collinsella] massiliensis</name>
    <dbReference type="NCBI Taxonomy" id="1232426"/>
    <lineage>
        <taxon>Bacteria</taxon>
        <taxon>Bacillati</taxon>
        <taxon>Actinomycetota</taxon>
        <taxon>Coriobacteriia</taxon>
        <taxon>Coriobacteriales</taxon>
        <taxon>Coriobacteriaceae</taxon>
        <taxon>Enorma</taxon>
    </lineage>
</organism>
<protein>
    <submittedName>
        <fullName evidence="2">DUF1287 domain-containing protein</fullName>
    </submittedName>
</protein>
<dbReference type="Pfam" id="PF06940">
    <property type="entry name" value="DUF1287"/>
    <property type="match status" value="1"/>
</dbReference>
<dbReference type="EMBL" id="NFIE01000012">
    <property type="protein sequence ID" value="OUN88493.1"/>
    <property type="molecule type" value="Genomic_DNA"/>
</dbReference>
<accession>A0A1Y3XSL7</accession>
<dbReference type="Proteomes" id="UP000195781">
    <property type="component" value="Unassembled WGS sequence"/>
</dbReference>
<name>A0A1Y3XSL7_9ACTN</name>
<keyword evidence="3" id="KW-1185">Reference proteome</keyword>
<dbReference type="OrthoDB" id="114026at2"/>
<dbReference type="PROSITE" id="PS51257">
    <property type="entry name" value="PROKAR_LIPOPROTEIN"/>
    <property type="match status" value="1"/>
</dbReference>
<evidence type="ECO:0000256" key="1">
    <source>
        <dbReference type="SAM" id="SignalP"/>
    </source>
</evidence>
<evidence type="ECO:0000313" key="2">
    <source>
        <dbReference type="EMBL" id="OUN88493.1"/>
    </source>
</evidence>
<gene>
    <name evidence="2" type="ORF">B5G02_06145</name>
</gene>
<proteinExistence type="predicted"/>
<dbReference type="InterPro" id="IPR009706">
    <property type="entry name" value="DUF1287"/>
</dbReference>
<evidence type="ECO:0000313" key="3">
    <source>
        <dbReference type="Proteomes" id="UP000195781"/>
    </source>
</evidence>
<keyword evidence="1" id="KW-0732">Signal</keyword>
<feature type="chain" id="PRO_5012260495" evidence="1">
    <location>
        <begin position="36"/>
        <end position="227"/>
    </location>
</feature>
<reference evidence="3" key="1">
    <citation type="submission" date="2017-04" db="EMBL/GenBank/DDBJ databases">
        <title>Function of individual gut microbiota members based on whole genome sequencing of pure cultures obtained from chicken caecum.</title>
        <authorList>
            <person name="Medvecky M."/>
            <person name="Cejkova D."/>
            <person name="Polansky O."/>
            <person name="Karasova D."/>
            <person name="Kubasova T."/>
            <person name="Cizek A."/>
            <person name="Rychlik I."/>
        </authorList>
    </citation>
    <scope>NUCLEOTIDE SEQUENCE [LARGE SCALE GENOMIC DNA]</scope>
    <source>
        <strain evidence="3">An5</strain>
    </source>
</reference>
<comment type="caution">
    <text evidence="2">The sequence shown here is derived from an EMBL/GenBank/DDBJ whole genome shotgun (WGS) entry which is preliminary data.</text>
</comment>
<dbReference type="AlphaFoldDB" id="A0A1Y3XSL7"/>
<sequence>MGKRTGRRRALIACLAAAMVAVMLGCLVASVATGAACITSAARPVDRFAASIPRYRSQRDRDGDGIDDQTDILDSALAYVQTRPRYRSAYYAGGYPDDGCGVCTDVVAFALRGAGFDLRALMAEDIAAAPEAYGIFEPDADIDFRRVPNVRVYLERHAEALTCDTADINAWQGGDVVVYDGHVGIVSDRRNADGVPYLIHQASPFQLAYEEDALASFGEVVGHYRLG</sequence>
<dbReference type="RefSeq" id="WP_094335591.1">
    <property type="nucleotide sequence ID" value="NZ_NFIE01000012.1"/>
</dbReference>
<feature type="signal peptide" evidence="1">
    <location>
        <begin position="1"/>
        <end position="35"/>
    </location>
</feature>